<comment type="caution">
    <text evidence="9">The sequence shown here is derived from an EMBL/GenBank/DDBJ whole genome shotgun (WGS) entry which is preliminary data.</text>
</comment>
<feature type="domain" description="Sushi" evidence="8">
    <location>
        <begin position="132"/>
        <end position="200"/>
    </location>
</feature>
<keyword evidence="1 6" id="KW-0768">Sushi</keyword>
<feature type="non-terminal residue" evidence="9">
    <location>
        <position position="1"/>
    </location>
</feature>
<feature type="disulfide bond" evidence="6">
    <location>
        <begin position="358"/>
        <end position="385"/>
    </location>
</feature>
<feature type="domain" description="Sushi" evidence="8">
    <location>
        <begin position="4"/>
        <end position="70"/>
    </location>
</feature>
<sequence>RLTGTCPPPDRLQYAELENTELLGTTQGFPIGTTVSYVCRPGYMKIPGKSSSRRCSEDLQWLPREQFCKERKCNHPGELMHGSVHVTDLAFGSEATFSCVEGFRLVGADTVSCVIKNNAVDWNRDLPICEAIACKPPPSIPHGSYTEAESYVYQTTVTYTCNQVPAGDDPFSLIGPATIFCTFDEHSNGVWSQAPPQCRVVKCDNPIVENGKKISGFGPHYSYKDSVMFECNPGYFMTGSDIITCGEDNTWSPSKPVCEKITAVVCGAPKIKNGVVVGKKSVYEEGESVQIKCNDHCAFPDGAQDMTVTCQGHNTWSSLQNCTCEIKASDSTPSINHGRVIDGQKPSYSVGDFITIECYRGYTLHGEARIQYVGENRWNPGVPTCQLNGYITAFICVIVAIVVLLAAFWIYKKFFSQNGKRDSTPYTAEYKICKA</sequence>
<evidence type="ECO:0000313" key="10">
    <source>
        <dbReference type="Proteomes" id="UP000541811"/>
    </source>
</evidence>
<evidence type="ECO:0000256" key="6">
    <source>
        <dbReference type="PROSITE-ProRule" id="PRU00302"/>
    </source>
</evidence>
<proteinExistence type="predicted"/>
<feature type="domain" description="Sushi" evidence="8">
    <location>
        <begin position="201"/>
        <end position="260"/>
    </location>
</feature>
<dbReference type="InterPro" id="IPR000436">
    <property type="entry name" value="Sushi_SCR_CCP_dom"/>
</dbReference>
<keyword evidence="2" id="KW-0732">Signal</keyword>
<dbReference type="AlphaFoldDB" id="A0A7L0HZD9"/>
<keyword evidence="7" id="KW-0472">Membrane</keyword>
<protein>
    <submittedName>
        <fullName evidence="9">C4BPA protein</fullName>
    </submittedName>
</protein>
<keyword evidence="7" id="KW-0812">Transmembrane</keyword>
<dbReference type="SMART" id="SM00032">
    <property type="entry name" value="CCP"/>
    <property type="match status" value="6"/>
</dbReference>
<accession>A0A7L0HZD9</accession>
<gene>
    <name evidence="9" type="primary">C4bpa_1</name>
    <name evidence="9" type="ORF">AREINT_R05742</name>
</gene>
<evidence type="ECO:0000256" key="3">
    <source>
        <dbReference type="ARBA" id="ARBA00022737"/>
    </source>
</evidence>
<evidence type="ECO:0000256" key="1">
    <source>
        <dbReference type="ARBA" id="ARBA00022659"/>
    </source>
</evidence>
<feature type="non-terminal residue" evidence="9">
    <location>
        <position position="435"/>
    </location>
</feature>
<evidence type="ECO:0000256" key="4">
    <source>
        <dbReference type="ARBA" id="ARBA00023157"/>
    </source>
</evidence>
<name>A0A7L0HZD9_AREIN</name>
<comment type="caution">
    <text evidence="6">Lacks conserved residue(s) required for the propagation of feature annotation.</text>
</comment>
<feature type="domain" description="Sushi" evidence="8">
    <location>
        <begin position="71"/>
        <end position="131"/>
    </location>
</feature>
<dbReference type="EMBL" id="VXAK01019121">
    <property type="protein sequence ID" value="NXK25115.1"/>
    <property type="molecule type" value="Genomic_DNA"/>
</dbReference>
<dbReference type="PANTHER" id="PTHR19325:SF570">
    <property type="entry name" value="COMPLEMENT COMPONENT 4 BINDING PROTEIN, MEMBRANE"/>
    <property type="match status" value="1"/>
</dbReference>
<dbReference type="FunFam" id="2.10.70.10:FF:000014">
    <property type="entry name" value="Membrane cofactor protein"/>
    <property type="match status" value="1"/>
</dbReference>
<keyword evidence="3" id="KW-0677">Repeat</keyword>
<reference evidence="9 10" key="1">
    <citation type="submission" date="2019-09" db="EMBL/GenBank/DDBJ databases">
        <title>Bird 10,000 Genomes (B10K) Project - Family phase.</title>
        <authorList>
            <person name="Zhang G."/>
        </authorList>
    </citation>
    <scope>NUCLEOTIDE SEQUENCE [LARGE SCALE GENOMIC DNA]</scope>
    <source>
        <strain evidence="9">B10K-DU-005-73</strain>
        <tissue evidence="9">Liver</tissue>
    </source>
</reference>
<dbReference type="FunFam" id="2.10.70.10:FF:000055">
    <property type="entry name" value="Complement decay-accelerating factor, GPI-anchored"/>
    <property type="match status" value="1"/>
</dbReference>
<dbReference type="PANTHER" id="PTHR19325">
    <property type="entry name" value="COMPLEMENT COMPONENT-RELATED SUSHI DOMAIN-CONTAINING"/>
    <property type="match status" value="1"/>
</dbReference>
<evidence type="ECO:0000313" key="9">
    <source>
        <dbReference type="EMBL" id="NXK25115.1"/>
    </source>
</evidence>
<evidence type="ECO:0000259" key="8">
    <source>
        <dbReference type="PROSITE" id="PS50923"/>
    </source>
</evidence>
<evidence type="ECO:0000256" key="2">
    <source>
        <dbReference type="ARBA" id="ARBA00022729"/>
    </source>
</evidence>
<evidence type="ECO:0000256" key="7">
    <source>
        <dbReference type="SAM" id="Phobius"/>
    </source>
</evidence>
<dbReference type="SUPFAM" id="SSF57535">
    <property type="entry name" value="Complement control module/SCR domain"/>
    <property type="match status" value="6"/>
</dbReference>
<keyword evidence="7" id="KW-1133">Transmembrane helix</keyword>
<keyword evidence="10" id="KW-1185">Reference proteome</keyword>
<feature type="disulfide bond" evidence="6">
    <location>
        <begin position="231"/>
        <end position="258"/>
    </location>
</feature>
<dbReference type="CDD" id="cd00033">
    <property type="entry name" value="CCP"/>
    <property type="match status" value="6"/>
</dbReference>
<feature type="domain" description="Sushi" evidence="8">
    <location>
        <begin position="322"/>
        <end position="387"/>
    </location>
</feature>
<keyword evidence="4 6" id="KW-1015">Disulfide bond</keyword>
<dbReference type="Proteomes" id="UP000541811">
    <property type="component" value="Unassembled WGS sequence"/>
</dbReference>
<dbReference type="InterPro" id="IPR050350">
    <property type="entry name" value="Compl-Cell_Adhes-Reg"/>
</dbReference>
<dbReference type="PROSITE" id="PS50923">
    <property type="entry name" value="SUSHI"/>
    <property type="match status" value="5"/>
</dbReference>
<evidence type="ECO:0000256" key="5">
    <source>
        <dbReference type="ARBA" id="ARBA00023180"/>
    </source>
</evidence>
<feature type="transmembrane region" description="Helical" evidence="7">
    <location>
        <begin position="390"/>
        <end position="411"/>
    </location>
</feature>
<dbReference type="Gene3D" id="2.10.70.10">
    <property type="entry name" value="Complement Module, domain 1"/>
    <property type="match status" value="6"/>
</dbReference>
<dbReference type="InterPro" id="IPR035976">
    <property type="entry name" value="Sushi/SCR/CCP_sf"/>
</dbReference>
<organism evidence="9 10">
    <name type="scientific">Arenaria interpres</name>
    <name type="common">Ruddy turnstone</name>
    <name type="synonym">Tringa interpres</name>
    <dbReference type="NCBI Taxonomy" id="54971"/>
    <lineage>
        <taxon>Eukaryota</taxon>
        <taxon>Metazoa</taxon>
        <taxon>Chordata</taxon>
        <taxon>Craniata</taxon>
        <taxon>Vertebrata</taxon>
        <taxon>Euteleostomi</taxon>
        <taxon>Archelosauria</taxon>
        <taxon>Archosauria</taxon>
        <taxon>Dinosauria</taxon>
        <taxon>Saurischia</taxon>
        <taxon>Theropoda</taxon>
        <taxon>Coelurosauria</taxon>
        <taxon>Aves</taxon>
        <taxon>Neognathae</taxon>
        <taxon>Neoaves</taxon>
        <taxon>Charadriiformes</taxon>
        <taxon>Scolopacidae</taxon>
        <taxon>Arenaria</taxon>
    </lineage>
</organism>
<keyword evidence="5" id="KW-0325">Glycoprotein</keyword>
<dbReference type="Pfam" id="PF00084">
    <property type="entry name" value="Sushi"/>
    <property type="match status" value="6"/>
</dbReference>